<evidence type="ECO:0000256" key="5">
    <source>
        <dbReference type="HAMAP-Rule" id="MF_01680"/>
    </source>
</evidence>
<keyword evidence="2 5" id="KW-0028">Amino-acid biosynthesis</keyword>
<dbReference type="CDD" id="cd07524">
    <property type="entry name" value="HAD_Pase"/>
    <property type="match status" value="1"/>
</dbReference>
<dbReference type="Pfam" id="PF12710">
    <property type="entry name" value="HAD"/>
    <property type="match status" value="1"/>
</dbReference>
<dbReference type="GO" id="GO:0005737">
    <property type="term" value="C:cytoplasm"/>
    <property type="evidence" value="ECO:0007669"/>
    <property type="project" value="TreeGrafter"/>
</dbReference>
<comment type="function">
    <text evidence="5">Dephosphorylates 2-hydroxy-3-keto-5-methylthiopentenyl-1-phosphate (HK-MTPenyl-1-P) yielding 1,2-dihydroxy-3-keto-5-methylthiopentene (DHK-MTPene).</text>
</comment>
<dbReference type="NCBIfam" id="TIGR01489">
    <property type="entry name" value="DKMTPPase-SF"/>
    <property type="match status" value="1"/>
</dbReference>
<dbReference type="InterPro" id="IPR050582">
    <property type="entry name" value="HAD-like_SerB"/>
</dbReference>
<sequence length="227" mass="25930">MTRMKIFCDFDGTITTTDNIISLMKKFAPPEWNAIKDSILNQRVSIKKGVSEMFLLLPASLRDELVQYLLDTHQLRPGFNDFIEWTRQQNIDLKIVSGGIDFFVEPILEGLLPRNQVYCNSADFTGDTIKITWPHPCDEFCDNECGCCKTSIIRQEAQPEDFIVMIGDSITDLEGAKLADLVFACDEYLADKCRELGLNYRYFDTFHEVIEGLQEINRKAGTYGQLS</sequence>
<comment type="catalytic activity">
    <reaction evidence="5">
        <text>2-hydroxy-5-methylsulfanyl-3-oxopent-1-enyl phosphate + H2O = 1,2-dihydroxy-5-(methylsulfanyl)pent-1-en-3-one + phosphate</text>
        <dbReference type="Rhea" id="RHEA:14481"/>
        <dbReference type="ChEBI" id="CHEBI:15377"/>
        <dbReference type="ChEBI" id="CHEBI:43474"/>
        <dbReference type="ChEBI" id="CHEBI:49252"/>
        <dbReference type="ChEBI" id="CHEBI:59505"/>
        <dbReference type="EC" id="3.1.3.87"/>
    </reaction>
</comment>
<evidence type="ECO:0000313" key="7">
    <source>
        <dbReference type="EMBL" id="RIW38286.1"/>
    </source>
</evidence>
<dbReference type="Proteomes" id="UP000265801">
    <property type="component" value="Unassembled WGS sequence"/>
</dbReference>
<dbReference type="NCBIfam" id="TIGR01488">
    <property type="entry name" value="HAD-SF-IB"/>
    <property type="match status" value="1"/>
</dbReference>
<comment type="similarity">
    <text evidence="1">Belongs to the HAD-like hydrolase superfamily. SerB family.</text>
</comment>
<comment type="caution">
    <text evidence="7">The sequence shown here is derived from an EMBL/GenBank/DDBJ whole genome shotgun (WGS) entry which is preliminary data.</text>
</comment>
<dbReference type="AlphaFoldDB" id="A0A3A1R510"/>
<keyword evidence="4 5" id="KW-0486">Methionine biosynthesis</keyword>
<dbReference type="OrthoDB" id="9804940at2"/>
<evidence type="ECO:0000256" key="6">
    <source>
        <dbReference type="NCBIfam" id="TIGR03333"/>
    </source>
</evidence>
<evidence type="ECO:0000256" key="4">
    <source>
        <dbReference type="ARBA" id="ARBA00023167"/>
    </source>
</evidence>
<keyword evidence="8" id="KW-1185">Reference proteome</keyword>
<dbReference type="EC" id="3.1.3.87" evidence="5 6"/>
<reference evidence="7 8" key="1">
    <citation type="submission" date="2018-09" db="EMBL/GenBank/DDBJ databases">
        <title>Bacillus saliacetes sp. nov., isolated from Thai shrimp paste (Ka-pi).</title>
        <authorList>
            <person name="Daroonpunt R."/>
            <person name="Tanasupawat S."/>
            <person name="Yiamsombut S."/>
        </authorList>
    </citation>
    <scope>NUCLEOTIDE SEQUENCE [LARGE SCALE GENOMIC DNA]</scope>
    <source>
        <strain evidence="7 8">SKP7-4</strain>
    </source>
</reference>
<protein>
    <recommendedName>
        <fullName evidence="5 6">2-hydroxy-3-keto-5-methylthiopentenyl-1-phosphate phosphatase</fullName>
        <shortName evidence="5">HK-MTPenyl-1-P phosphatase</shortName>
        <ecNumber evidence="5 6">3.1.3.87</ecNumber>
    </recommendedName>
</protein>
<organism evidence="7 8">
    <name type="scientific">Bacillus salacetis</name>
    <dbReference type="NCBI Taxonomy" id="2315464"/>
    <lineage>
        <taxon>Bacteria</taxon>
        <taxon>Bacillati</taxon>
        <taxon>Bacillota</taxon>
        <taxon>Bacilli</taxon>
        <taxon>Bacillales</taxon>
        <taxon>Bacillaceae</taxon>
        <taxon>Bacillus</taxon>
    </lineage>
</organism>
<dbReference type="InterPro" id="IPR023214">
    <property type="entry name" value="HAD_sf"/>
</dbReference>
<dbReference type="Gene3D" id="3.90.1470.20">
    <property type="match status" value="1"/>
</dbReference>
<dbReference type="InterPro" id="IPR017718">
    <property type="entry name" value="HAD-SF_hydro_IB_MtnX"/>
</dbReference>
<dbReference type="NCBIfam" id="NF007103">
    <property type="entry name" value="PRK09552.1"/>
    <property type="match status" value="1"/>
</dbReference>
<dbReference type="GO" id="GO:0036424">
    <property type="term" value="F:L-phosphoserine phosphatase activity"/>
    <property type="evidence" value="ECO:0007669"/>
    <property type="project" value="TreeGrafter"/>
</dbReference>
<evidence type="ECO:0000256" key="3">
    <source>
        <dbReference type="ARBA" id="ARBA00022801"/>
    </source>
</evidence>
<dbReference type="Gene3D" id="3.40.50.1000">
    <property type="entry name" value="HAD superfamily/HAD-like"/>
    <property type="match status" value="1"/>
</dbReference>
<dbReference type="GO" id="GO:0000287">
    <property type="term" value="F:magnesium ion binding"/>
    <property type="evidence" value="ECO:0007669"/>
    <property type="project" value="TreeGrafter"/>
</dbReference>
<gene>
    <name evidence="5" type="primary">mtnX</name>
    <name evidence="7" type="ORF">D3H55_01715</name>
</gene>
<comment type="pathway">
    <text evidence="5">Amino-acid biosynthesis; L-methionine biosynthesis via salvage pathway; L-methionine from S-methyl-5-thio-alpha-D-ribose 1-phosphate: step 4/6.</text>
</comment>
<dbReference type="PANTHER" id="PTHR43344">
    <property type="entry name" value="PHOSPHOSERINE PHOSPHATASE"/>
    <property type="match status" value="1"/>
</dbReference>
<dbReference type="PANTHER" id="PTHR43344:SF21">
    <property type="entry name" value="POLYOL PHOSPHATE PHOSPHATASE PYP1"/>
    <property type="match status" value="1"/>
</dbReference>
<dbReference type="InterPro" id="IPR006384">
    <property type="entry name" value="HAD_hydro_PyrdxlP_Pase-like"/>
</dbReference>
<dbReference type="InterPro" id="IPR036412">
    <property type="entry name" value="HAD-like_sf"/>
</dbReference>
<dbReference type="UniPathway" id="UPA00904">
    <property type="reaction ID" value="UER00877"/>
</dbReference>
<name>A0A3A1R510_9BACI</name>
<accession>A0A3A1R510</accession>
<comment type="similarity">
    <text evidence="5">Belongs to the HAD-like hydrolase superfamily. MtnX family.</text>
</comment>
<dbReference type="EMBL" id="QXIR01000002">
    <property type="protein sequence ID" value="RIW38286.1"/>
    <property type="molecule type" value="Genomic_DNA"/>
</dbReference>
<keyword evidence="3 5" id="KW-0378">Hydrolase</keyword>
<dbReference type="SUPFAM" id="SSF56784">
    <property type="entry name" value="HAD-like"/>
    <property type="match status" value="1"/>
</dbReference>
<dbReference type="RefSeq" id="WP_119545184.1">
    <property type="nucleotide sequence ID" value="NZ_QXIR01000002.1"/>
</dbReference>
<dbReference type="GO" id="GO:0006564">
    <property type="term" value="P:L-serine biosynthetic process"/>
    <property type="evidence" value="ECO:0007669"/>
    <property type="project" value="TreeGrafter"/>
</dbReference>
<evidence type="ECO:0000256" key="1">
    <source>
        <dbReference type="ARBA" id="ARBA00009184"/>
    </source>
</evidence>
<dbReference type="GO" id="GO:0043716">
    <property type="term" value="F:2-hydroxy-3-keto-5-methylthiopentenyl-1-phosphate phosphatase activity"/>
    <property type="evidence" value="ECO:0007669"/>
    <property type="project" value="UniProtKB-UniRule"/>
</dbReference>
<dbReference type="GO" id="GO:0019509">
    <property type="term" value="P:L-methionine salvage from methylthioadenosine"/>
    <property type="evidence" value="ECO:0007669"/>
    <property type="project" value="UniProtKB-UniRule"/>
</dbReference>
<proteinExistence type="inferred from homology"/>
<dbReference type="HAMAP" id="MF_01680">
    <property type="entry name" value="Salvage_MtnX"/>
    <property type="match status" value="1"/>
</dbReference>
<evidence type="ECO:0000256" key="2">
    <source>
        <dbReference type="ARBA" id="ARBA00022605"/>
    </source>
</evidence>
<evidence type="ECO:0000313" key="8">
    <source>
        <dbReference type="Proteomes" id="UP000265801"/>
    </source>
</evidence>
<dbReference type="NCBIfam" id="TIGR03333">
    <property type="entry name" value="salvage_mtnX"/>
    <property type="match status" value="1"/>
</dbReference>